<dbReference type="OrthoDB" id="618098at2759"/>
<dbReference type="Proteomes" id="UP000237105">
    <property type="component" value="Unassembled WGS sequence"/>
</dbReference>
<reference evidence="2" key="1">
    <citation type="submission" date="2016-06" db="EMBL/GenBank/DDBJ databases">
        <title>Parallel loss of symbiosis genes in relatives of nitrogen-fixing non-legume Parasponia.</title>
        <authorList>
            <person name="Van Velzen R."/>
            <person name="Holmer R."/>
            <person name="Bu F."/>
            <person name="Rutten L."/>
            <person name="Van Zeijl A."/>
            <person name="Liu W."/>
            <person name="Santuari L."/>
            <person name="Cao Q."/>
            <person name="Sharma T."/>
            <person name="Shen D."/>
            <person name="Roswanjaya Y."/>
            <person name="Wardhani T."/>
            <person name="Kalhor M.S."/>
            <person name="Jansen J."/>
            <person name="Van den Hoogen J."/>
            <person name="Gungor B."/>
            <person name="Hartog M."/>
            <person name="Hontelez J."/>
            <person name="Verver J."/>
            <person name="Yang W.-C."/>
            <person name="Schijlen E."/>
            <person name="Repin R."/>
            <person name="Schilthuizen M."/>
            <person name="Schranz E."/>
            <person name="Heidstra R."/>
            <person name="Miyata K."/>
            <person name="Fedorova E."/>
            <person name="Kohlen W."/>
            <person name="Bisseling T."/>
            <person name="Smit S."/>
            <person name="Geurts R."/>
        </authorList>
    </citation>
    <scope>NUCLEOTIDE SEQUENCE [LARGE SCALE GENOMIC DNA]</scope>
    <source>
        <strain evidence="2">cv. WU1-14</strain>
    </source>
</reference>
<sequence>MDGRENLFHSEKLMNIYGTDYANGQGAETPADMVEDINQNHVIDDIEDEEEFFSQTSSTHSTSLSR</sequence>
<evidence type="ECO:0000313" key="2">
    <source>
        <dbReference type="Proteomes" id="UP000237105"/>
    </source>
</evidence>
<dbReference type="AlphaFoldDB" id="A0A2P5AKW7"/>
<organism evidence="1 2">
    <name type="scientific">Parasponia andersonii</name>
    <name type="common">Sponia andersonii</name>
    <dbReference type="NCBI Taxonomy" id="3476"/>
    <lineage>
        <taxon>Eukaryota</taxon>
        <taxon>Viridiplantae</taxon>
        <taxon>Streptophyta</taxon>
        <taxon>Embryophyta</taxon>
        <taxon>Tracheophyta</taxon>
        <taxon>Spermatophyta</taxon>
        <taxon>Magnoliopsida</taxon>
        <taxon>eudicotyledons</taxon>
        <taxon>Gunneridae</taxon>
        <taxon>Pentapetalae</taxon>
        <taxon>rosids</taxon>
        <taxon>fabids</taxon>
        <taxon>Rosales</taxon>
        <taxon>Cannabaceae</taxon>
        <taxon>Parasponia</taxon>
    </lineage>
</organism>
<proteinExistence type="predicted"/>
<accession>A0A2P5AKW7</accession>
<keyword evidence="2" id="KW-1185">Reference proteome</keyword>
<comment type="caution">
    <text evidence="1">The sequence shown here is derived from an EMBL/GenBank/DDBJ whole genome shotgun (WGS) entry which is preliminary data.</text>
</comment>
<evidence type="ECO:0000313" key="1">
    <source>
        <dbReference type="EMBL" id="PON37185.1"/>
    </source>
</evidence>
<protein>
    <submittedName>
        <fullName evidence="1">Uncharacterized protein</fullName>
    </submittedName>
</protein>
<name>A0A2P5AKW7_PARAD</name>
<gene>
    <name evidence="1" type="ORF">PanWU01x14_322380</name>
</gene>
<dbReference type="EMBL" id="JXTB01000539">
    <property type="protein sequence ID" value="PON37185.1"/>
    <property type="molecule type" value="Genomic_DNA"/>
</dbReference>